<protein>
    <submittedName>
        <fullName evidence="1">Uncharacterized protein</fullName>
    </submittedName>
</protein>
<reference evidence="1" key="1">
    <citation type="journal article" date="2014" name="Int. J. Syst. Evol. Microbiol.">
        <title>Complete genome sequence of Corynebacterium casei LMG S-19264T (=DSM 44701T), isolated from a smear-ripened cheese.</title>
        <authorList>
            <consortium name="US DOE Joint Genome Institute (JGI-PGF)"/>
            <person name="Walter F."/>
            <person name="Albersmeier A."/>
            <person name="Kalinowski J."/>
            <person name="Ruckert C."/>
        </authorList>
    </citation>
    <scope>NUCLEOTIDE SEQUENCE</scope>
    <source>
        <strain evidence="1">CGMCC 4.7679</strain>
    </source>
</reference>
<keyword evidence="2" id="KW-1185">Reference proteome</keyword>
<proteinExistence type="predicted"/>
<sequence length="106" mass="11186">MVDGTDFRRVGGRVRVGGEVAPVGQDSHAVRAKGFEVRTAGDEVDLGSRAVEGCAHVRADGSGTENSDFHGVSPILRATLYAVYGMEAVGQRVTQLWTTGPSRAQD</sequence>
<dbReference type="EMBL" id="BNAV01000015">
    <property type="protein sequence ID" value="GHF81782.1"/>
    <property type="molecule type" value="Genomic_DNA"/>
</dbReference>
<name>A0A8H9IZG1_9PSEU</name>
<dbReference type="Proteomes" id="UP000658656">
    <property type="component" value="Unassembled WGS sequence"/>
</dbReference>
<dbReference type="AlphaFoldDB" id="A0A8H9IZG1"/>
<reference evidence="1" key="2">
    <citation type="submission" date="2020-09" db="EMBL/GenBank/DDBJ databases">
        <authorList>
            <person name="Sun Q."/>
            <person name="Zhou Y."/>
        </authorList>
    </citation>
    <scope>NUCLEOTIDE SEQUENCE</scope>
    <source>
        <strain evidence="1">CGMCC 4.7679</strain>
    </source>
</reference>
<evidence type="ECO:0000313" key="1">
    <source>
        <dbReference type="EMBL" id="GHF81782.1"/>
    </source>
</evidence>
<comment type="caution">
    <text evidence="1">The sequence shown here is derived from an EMBL/GenBank/DDBJ whole genome shotgun (WGS) entry which is preliminary data.</text>
</comment>
<accession>A0A8H9IZG1</accession>
<evidence type="ECO:0000313" key="2">
    <source>
        <dbReference type="Proteomes" id="UP000658656"/>
    </source>
</evidence>
<gene>
    <name evidence="1" type="ORF">GCM10017566_64780</name>
</gene>
<organism evidence="1 2">
    <name type="scientific">Amycolatopsis bartoniae</name>
    <dbReference type="NCBI Taxonomy" id="941986"/>
    <lineage>
        <taxon>Bacteria</taxon>
        <taxon>Bacillati</taxon>
        <taxon>Actinomycetota</taxon>
        <taxon>Actinomycetes</taxon>
        <taxon>Pseudonocardiales</taxon>
        <taxon>Pseudonocardiaceae</taxon>
        <taxon>Amycolatopsis</taxon>
    </lineage>
</organism>